<dbReference type="Pfam" id="PF07963">
    <property type="entry name" value="N_methyl"/>
    <property type="match status" value="1"/>
</dbReference>
<dbReference type="PROSITE" id="PS00409">
    <property type="entry name" value="PROKAR_NTER_METHYL"/>
    <property type="match status" value="1"/>
</dbReference>
<dbReference type="SUPFAM" id="SSF54523">
    <property type="entry name" value="Pili subunits"/>
    <property type="match status" value="1"/>
</dbReference>
<keyword evidence="1" id="KW-1133">Transmembrane helix</keyword>
<keyword evidence="3" id="KW-1185">Reference proteome</keyword>
<dbReference type="Gene3D" id="3.30.700.10">
    <property type="entry name" value="Glycoprotein, Type 4 Pilin"/>
    <property type="match status" value="1"/>
</dbReference>
<protein>
    <submittedName>
        <fullName evidence="2">Type II secretion system protein</fullName>
    </submittedName>
</protein>
<name>A0ABY9TVZ6_9GAMM</name>
<evidence type="ECO:0000313" key="3">
    <source>
        <dbReference type="Proteomes" id="UP001258994"/>
    </source>
</evidence>
<feature type="transmembrane region" description="Helical" evidence="1">
    <location>
        <begin position="6"/>
        <end position="27"/>
    </location>
</feature>
<keyword evidence="1" id="KW-0472">Membrane</keyword>
<proteinExistence type="predicted"/>
<dbReference type="NCBIfam" id="TIGR02532">
    <property type="entry name" value="IV_pilin_GFxxxE"/>
    <property type="match status" value="1"/>
</dbReference>
<gene>
    <name evidence="2" type="ORF">RGQ13_02695</name>
</gene>
<dbReference type="InterPro" id="IPR012902">
    <property type="entry name" value="N_methyl_site"/>
</dbReference>
<dbReference type="Proteomes" id="UP001258994">
    <property type="component" value="Chromosome"/>
</dbReference>
<dbReference type="EMBL" id="CP134145">
    <property type="protein sequence ID" value="WNC72903.1"/>
    <property type="molecule type" value="Genomic_DNA"/>
</dbReference>
<accession>A0ABY9TVZ6</accession>
<reference evidence="3" key="1">
    <citation type="submission" date="2023-09" db="EMBL/GenBank/DDBJ databases">
        <authorList>
            <person name="Li S."/>
            <person name="Li X."/>
            <person name="Zhang C."/>
            <person name="Zhao Z."/>
        </authorList>
    </citation>
    <scope>NUCLEOTIDE SEQUENCE [LARGE SCALE GENOMIC DNA]</scope>
    <source>
        <strain evidence="3">SQ149</strain>
    </source>
</reference>
<dbReference type="InterPro" id="IPR045584">
    <property type="entry name" value="Pilin-like"/>
</dbReference>
<sequence length="149" mass="15417">MNNNKGFTLIELVIVIVILGILAATAAPKFLDLTGDARTSVMKGVQGSVNSAADIVHAKALITGQTADNDSTTYLEGTSISIDNGWPTADAAGIGSAIDLSTDSGVSQSAAGSTWVFTHEDATETCEVIYGEPQNVQDRPVVTSDLDNC</sequence>
<keyword evidence="1" id="KW-0812">Transmembrane</keyword>
<evidence type="ECO:0000256" key="1">
    <source>
        <dbReference type="SAM" id="Phobius"/>
    </source>
</evidence>
<dbReference type="RefSeq" id="WP_348392018.1">
    <property type="nucleotide sequence ID" value="NZ_CP134145.1"/>
</dbReference>
<evidence type="ECO:0000313" key="2">
    <source>
        <dbReference type="EMBL" id="WNC72903.1"/>
    </source>
</evidence>
<organism evidence="2 3">
    <name type="scientific">Thalassotalea psychrophila</name>
    <dbReference type="NCBI Taxonomy" id="3065647"/>
    <lineage>
        <taxon>Bacteria</taxon>
        <taxon>Pseudomonadati</taxon>
        <taxon>Pseudomonadota</taxon>
        <taxon>Gammaproteobacteria</taxon>
        <taxon>Alteromonadales</taxon>
        <taxon>Colwelliaceae</taxon>
        <taxon>Thalassotalea</taxon>
    </lineage>
</organism>